<protein>
    <submittedName>
        <fullName evidence="2">Uncharacterized protein</fullName>
    </submittedName>
</protein>
<evidence type="ECO:0000256" key="1">
    <source>
        <dbReference type="SAM" id="MobiDB-lite"/>
    </source>
</evidence>
<dbReference type="AlphaFoldDB" id="A0A8R1IGW8"/>
<evidence type="ECO:0000313" key="2">
    <source>
        <dbReference type="EnsemblMetazoa" id="CJA28053.1"/>
    </source>
</evidence>
<reference evidence="3" key="1">
    <citation type="submission" date="2010-08" db="EMBL/GenBank/DDBJ databases">
        <authorList>
            <consortium name="Caenorhabditis japonica Sequencing Consortium"/>
            <person name="Wilson R.K."/>
        </authorList>
    </citation>
    <scope>NUCLEOTIDE SEQUENCE [LARGE SCALE GENOMIC DNA]</scope>
    <source>
        <strain evidence="3">DF5081</strain>
    </source>
</reference>
<dbReference type="Proteomes" id="UP000005237">
    <property type="component" value="Unassembled WGS sequence"/>
</dbReference>
<feature type="region of interest" description="Disordered" evidence="1">
    <location>
        <begin position="33"/>
        <end position="89"/>
    </location>
</feature>
<evidence type="ECO:0000313" key="3">
    <source>
        <dbReference type="Proteomes" id="UP000005237"/>
    </source>
</evidence>
<keyword evidence="3" id="KW-1185">Reference proteome</keyword>
<dbReference type="EnsemblMetazoa" id="CJA28053.1">
    <property type="protein sequence ID" value="CJA28053.1"/>
    <property type="gene ID" value="WBGene00183627"/>
</dbReference>
<reference evidence="2" key="2">
    <citation type="submission" date="2022-06" db="UniProtKB">
        <authorList>
            <consortium name="EnsemblMetazoa"/>
        </authorList>
    </citation>
    <scope>IDENTIFICATION</scope>
    <source>
        <strain evidence="2">DF5081</strain>
    </source>
</reference>
<proteinExistence type="predicted"/>
<name>A0A8R1IGW8_CAEJA</name>
<sequence>MAPSPMPQFFAPTYFPQQPTLFPVMNDSARYAHQTPESCSPAAELPSVSVSKPSPPPTKPSKAARKRPAAEPIDIKGGSGKNQRDESPLKCLERMVPVNVVSPNIYSETDCGRFNLNQ</sequence>
<organism evidence="2 3">
    <name type="scientific">Caenorhabditis japonica</name>
    <dbReference type="NCBI Taxonomy" id="281687"/>
    <lineage>
        <taxon>Eukaryota</taxon>
        <taxon>Metazoa</taxon>
        <taxon>Ecdysozoa</taxon>
        <taxon>Nematoda</taxon>
        <taxon>Chromadorea</taxon>
        <taxon>Rhabditida</taxon>
        <taxon>Rhabditina</taxon>
        <taxon>Rhabditomorpha</taxon>
        <taxon>Rhabditoidea</taxon>
        <taxon>Rhabditidae</taxon>
        <taxon>Peloderinae</taxon>
        <taxon>Caenorhabditis</taxon>
    </lineage>
</organism>
<accession>A0A8R1IGW8</accession>